<evidence type="ECO:0008006" key="4">
    <source>
        <dbReference type="Google" id="ProtNLM"/>
    </source>
</evidence>
<sequence>MSHSADDAAVAPERPRDGGFTLIEVIVAIGITVVVLVALLPLLVVGIRSTDLAKQVTQAKAVAQGQLDRMRNLPYHVARDAGPYRDVLDYYFKDKTAPMGPVACGSPGSYAVPQPTWTGYVAAGGTRCGYEPATGAMYRSVSQVQGFTVVVSTQFLKGDTALTVVDPPTDYDTQVTGRDAPPAQQIGVSATVLYSQRSTLKPVTTYTQMTYQPTAVNRLDVSADATAVQVGSSTVADGAVSLAAGLLSLQGELTYASTAGVVLASTSAGLATGAQASGAARTLAAPPTGTAATVPAPAGDLSSGCVLACWGGTKLDVAALSADGGLPNIGTASSPMQSLVTGNTNGGFSFNNGATSTYRPELSLTAPLVRLASTASPVASGVTAACEAGSAGSTSYVTASGFARSTAMDASTSPATAEACARTRASTISVFPTSFAPQGVLQVDLEYSYARCLLMGTAHAATVSSDYRVRLRYHEAGGGYHEVADIRPGLTADPLTPALVPMNTPVGGGHTLGDYIASWSALLDNQVSRTSVDGVDGMAALRIPGVLSITTQPSRTGTDVLGPNNVDLSSAVSLTVGAVGCSAEDSR</sequence>
<keyword evidence="3" id="KW-1185">Reference proteome</keyword>
<dbReference type="EMBL" id="BAAAQR010000003">
    <property type="protein sequence ID" value="GAA2142003.1"/>
    <property type="molecule type" value="Genomic_DNA"/>
</dbReference>
<proteinExistence type="predicted"/>
<keyword evidence="1" id="KW-0812">Transmembrane</keyword>
<organism evidence="2 3">
    <name type="scientific">Nocardioides koreensis</name>
    <dbReference type="NCBI Taxonomy" id="433651"/>
    <lineage>
        <taxon>Bacteria</taxon>
        <taxon>Bacillati</taxon>
        <taxon>Actinomycetota</taxon>
        <taxon>Actinomycetes</taxon>
        <taxon>Propionibacteriales</taxon>
        <taxon>Nocardioidaceae</taxon>
        <taxon>Nocardioides</taxon>
    </lineage>
</organism>
<keyword evidence="1" id="KW-1133">Transmembrane helix</keyword>
<accession>A0ABN2ZGT0</accession>
<reference evidence="2 3" key="1">
    <citation type="journal article" date="2019" name="Int. J. Syst. Evol. Microbiol.">
        <title>The Global Catalogue of Microorganisms (GCM) 10K type strain sequencing project: providing services to taxonomists for standard genome sequencing and annotation.</title>
        <authorList>
            <consortium name="The Broad Institute Genomics Platform"/>
            <consortium name="The Broad Institute Genome Sequencing Center for Infectious Disease"/>
            <person name="Wu L."/>
            <person name="Ma J."/>
        </authorList>
    </citation>
    <scope>NUCLEOTIDE SEQUENCE [LARGE SCALE GENOMIC DNA]</scope>
    <source>
        <strain evidence="2 3">JCM 16022</strain>
    </source>
</reference>
<evidence type="ECO:0000313" key="3">
    <source>
        <dbReference type="Proteomes" id="UP001501771"/>
    </source>
</evidence>
<keyword evidence="1" id="KW-0472">Membrane</keyword>
<evidence type="ECO:0000256" key="1">
    <source>
        <dbReference type="SAM" id="Phobius"/>
    </source>
</evidence>
<feature type="transmembrane region" description="Helical" evidence="1">
    <location>
        <begin position="20"/>
        <end position="45"/>
    </location>
</feature>
<dbReference type="InterPro" id="IPR012902">
    <property type="entry name" value="N_methyl_site"/>
</dbReference>
<dbReference type="InterPro" id="IPR045584">
    <property type="entry name" value="Pilin-like"/>
</dbReference>
<dbReference type="Proteomes" id="UP001501771">
    <property type="component" value="Unassembled WGS sequence"/>
</dbReference>
<protein>
    <recommendedName>
        <fullName evidence="4">Prepilin-type N-terminal cleavage/methylation domain-containing protein</fullName>
    </recommendedName>
</protein>
<comment type="caution">
    <text evidence="2">The sequence shown here is derived from an EMBL/GenBank/DDBJ whole genome shotgun (WGS) entry which is preliminary data.</text>
</comment>
<gene>
    <name evidence="2" type="ORF">GCM10009844_12800</name>
</gene>
<dbReference type="Pfam" id="PF07963">
    <property type="entry name" value="N_methyl"/>
    <property type="match status" value="1"/>
</dbReference>
<dbReference type="PROSITE" id="PS00409">
    <property type="entry name" value="PROKAR_NTER_METHYL"/>
    <property type="match status" value="1"/>
</dbReference>
<dbReference type="RefSeq" id="WP_344149256.1">
    <property type="nucleotide sequence ID" value="NZ_BAAAQR010000003.1"/>
</dbReference>
<name>A0ABN2ZGT0_9ACTN</name>
<dbReference type="SUPFAM" id="SSF54523">
    <property type="entry name" value="Pili subunits"/>
    <property type="match status" value="1"/>
</dbReference>
<evidence type="ECO:0000313" key="2">
    <source>
        <dbReference type="EMBL" id="GAA2142003.1"/>
    </source>
</evidence>